<name>A0ABW9ZCM4_9FLAO</name>
<protein>
    <submittedName>
        <fullName evidence="2">Glycosyltransferase</fullName>
    </submittedName>
</protein>
<organism evidence="2 3">
    <name type="scientific">Flavobacterium ichthyis</name>
    <dbReference type="NCBI Taxonomy" id="2698827"/>
    <lineage>
        <taxon>Bacteria</taxon>
        <taxon>Pseudomonadati</taxon>
        <taxon>Bacteroidota</taxon>
        <taxon>Flavobacteriia</taxon>
        <taxon>Flavobacteriales</taxon>
        <taxon>Flavobacteriaceae</taxon>
        <taxon>Flavobacterium</taxon>
    </lineage>
</organism>
<accession>A0ABW9ZCM4</accession>
<evidence type="ECO:0000259" key="1">
    <source>
        <dbReference type="Pfam" id="PF00535"/>
    </source>
</evidence>
<evidence type="ECO:0000313" key="3">
    <source>
        <dbReference type="Proteomes" id="UP000798602"/>
    </source>
</evidence>
<reference evidence="3" key="1">
    <citation type="submission" date="2020-01" db="EMBL/GenBank/DDBJ databases">
        <title>Sphingomonas sp. strain CSW-10.</title>
        <authorList>
            <person name="Chen W.-M."/>
        </authorList>
    </citation>
    <scope>NUCLEOTIDE SEQUENCE [LARGE SCALE GENOMIC DNA]</scope>
    <source>
        <strain evidence="3">NST-5</strain>
    </source>
</reference>
<dbReference type="PANTHER" id="PTHR43685">
    <property type="entry name" value="GLYCOSYLTRANSFERASE"/>
    <property type="match status" value="1"/>
</dbReference>
<dbReference type="Pfam" id="PF00535">
    <property type="entry name" value="Glycos_transf_2"/>
    <property type="match status" value="1"/>
</dbReference>
<dbReference type="InterPro" id="IPR001173">
    <property type="entry name" value="Glyco_trans_2-like"/>
</dbReference>
<gene>
    <name evidence="2" type="ORF">GV828_06480</name>
</gene>
<dbReference type="PANTHER" id="PTHR43685:SF2">
    <property type="entry name" value="GLYCOSYLTRANSFERASE 2-LIKE DOMAIN-CONTAINING PROTEIN"/>
    <property type="match status" value="1"/>
</dbReference>
<keyword evidence="3" id="KW-1185">Reference proteome</keyword>
<dbReference type="InterPro" id="IPR050834">
    <property type="entry name" value="Glycosyltransf_2"/>
</dbReference>
<dbReference type="SUPFAM" id="SSF53448">
    <property type="entry name" value="Nucleotide-diphospho-sugar transferases"/>
    <property type="match status" value="1"/>
</dbReference>
<dbReference type="Gene3D" id="3.90.550.10">
    <property type="entry name" value="Spore Coat Polysaccharide Biosynthesis Protein SpsA, Chain A"/>
    <property type="match status" value="1"/>
</dbReference>
<dbReference type="CDD" id="cd00761">
    <property type="entry name" value="Glyco_tranf_GTA_type"/>
    <property type="match status" value="1"/>
</dbReference>
<sequence>MEFSLIICTYQRPEPLQLLLQSVIKQSLYPNEIIIVDGSLDVDTEKMLQKKIYKGLRYFRVDPADRGLTRQRNFGISKVASTSEIICFLDDDTILSEHYFKELLNTYQQFPNALAVGGYITNETTWFESSGNSSLSHQYFCYDGFCRKESSRFKMRKKLGLDSNVPPGFSPNYSHGRSVSFLPPSGKIYPVEQIMGGVSSFKKSIFDQSQFSTYFEGYGLYEDADFSIRLAKTGLLYLNTAAQLEHHHAPDGRPNQYQYGKMVVRNGWYVWRVKNLNPNIKDWFKWHAITILLTAIRATNILTTSEKKKAFTETIGRLSGWVSLIFDKPGRS</sequence>
<dbReference type="EMBL" id="JAABLM010000006">
    <property type="protein sequence ID" value="NBL64845.1"/>
    <property type="molecule type" value="Genomic_DNA"/>
</dbReference>
<evidence type="ECO:0000313" key="2">
    <source>
        <dbReference type="EMBL" id="NBL64845.1"/>
    </source>
</evidence>
<dbReference type="InterPro" id="IPR029044">
    <property type="entry name" value="Nucleotide-diphossugar_trans"/>
</dbReference>
<proteinExistence type="predicted"/>
<dbReference type="Proteomes" id="UP000798602">
    <property type="component" value="Unassembled WGS sequence"/>
</dbReference>
<dbReference type="RefSeq" id="WP_166536673.1">
    <property type="nucleotide sequence ID" value="NZ_JAABLM010000006.1"/>
</dbReference>
<comment type="caution">
    <text evidence="2">The sequence shown here is derived from an EMBL/GenBank/DDBJ whole genome shotgun (WGS) entry which is preliminary data.</text>
</comment>
<feature type="domain" description="Glycosyltransferase 2-like" evidence="1">
    <location>
        <begin position="4"/>
        <end position="134"/>
    </location>
</feature>